<evidence type="ECO:0000313" key="3">
    <source>
        <dbReference type="Proteomes" id="UP001606210"/>
    </source>
</evidence>
<protein>
    <submittedName>
        <fullName evidence="2">Uncharacterized protein</fullName>
    </submittedName>
</protein>
<feature type="transmembrane region" description="Helical" evidence="1">
    <location>
        <begin position="109"/>
        <end position="131"/>
    </location>
</feature>
<feature type="transmembrane region" description="Helical" evidence="1">
    <location>
        <begin position="77"/>
        <end position="97"/>
    </location>
</feature>
<keyword evidence="1" id="KW-1133">Transmembrane helix</keyword>
<keyword evidence="1" id="KW-0472">Membrane</keyword>
<organism evidence="2 3">
    <name type="scientific">Pelomonas parva</name>
    <dbReference type="NCBI Taxonomy" id="3299032"/>
    <lineage>
        <taxon>Bacteria</taxon>
        <taxon>Pseudomonadati</taxon>
        <taxon>Pseudomonadota</taxon>
        <taxon>Betaproteobacteria</taxon>
        <taxon>Burkholderiales</taxon>
        <taxon>Sphaerotilaceae</taxon>
        <taxon>Roseateles</taxon>
    </lineage>
</organism>
<feature type="transmembrane region" description="Helical" evidence="1">
    <location>
        <begin position="143"/>
        <end position="163"/>
    </location>
</feature>
<dbReference type="RefSeq" id="WP_394475700.1">
    <property type="nucleotide sequence ID" value="NZ_JBIGHV010000001.1"/>
</dbReference>
<feature type="transmembrane region" description="Helical" evidence="1">
    <location>
        <begin position="44"/>
        <end position="65"/>
    </location>
</feature>
<keyword evidence="1" id="KW-0812">Transmembrane</keyword>
<reference evidence="2 3" key="1">
    <citation type="submission" date="2024-08" db="EMBL/GenBank/DDBJ databases">
        <authorList>
            <person name="Lu H."/>
        </authorList>
    </citation>
    <scope>NUCLEOTIDE SEQUENCE [LARGE SCALE GENOMIC DNA]</scope>
    <source>
        <strain evidence="2 3">LYH14W</strain>
    </source>
</reference>
<evidence type="ECO:0000313" key="2">
    <source>
        <dbReference type="EMBL" id="MFG6428770.1"/>
    </source>
</evidence>
<keyword evidence="3" id="KW-1185">Reference proteome</keyword>
<comment type="caution">
    <text evidence="2">The sequence shown here is derived from an EMBL/GenBank/DDBJ whole genome shotgun (WGS) entry which is preliminary data.</text>
</comment>
<dbReference type="Proteomes" id="UP001606210">
    <property type="component" value="Unassembled WGS sequence"/>
</dbReference>
<accession>A0ABW7EZB2</accession>
<proteinExistence type="predicted"/>
<gene>
    <name evidence="2" type="ORF">ACG00Y_02540</name>
</gene>
<sequence>MLPYQTIGNVCAAIAVVLLLWPLQHLLWAYSHEKAFRNGWEPEVLFVLIPQWLLLMGGLLCVTASGGFDGLRLGRPALFALSVATAASLAVVCFVLVAMFIQPGFSPRVIYVPLIVLVPLATALLICLSLTPGLALGSSLQWLRWPWTAFAALSLVACVGFFGSQLARTGLGNLAGIVHRLQQAHDDAPAQLAEMARLEPQTDLGFAELLKLADGYHTSAVREAATARLRSAADFPARLAAELAGRRNEHALEFVLAATLSPEEKALLAQPSQAALQRFTDGIPAPNYMPPERRKQLLKWGRKTFPALARKFEGTGVDFAPTLAAFEHALRRDDSRR</sequence>
<feature type="transmembrane region" description="Helical" evidence="1">
    <location>
        <begin position="6"/>
        <end position="23"/>
    </location>
</feature>
<evidence type="ECO:0000256" key="1">
    <source>
        <dbReference type="SAM" id="Phobius"/>
    </source>
</evidence>
<name>A0ABW7EZB2_9BURK</name>
<dbReference type="EMBL" id="JBIGHV010000001">
    <property type="protein sequence ID" value="MFG6428770.1"/>
    <property type="molecule type" value="Genomic_DNA"/>
</dbReference>